<gene>
    <name evidence="4" type="ORF">FNV43_RR23125</name>
</gene>
<reference evidence="4" key="1">
    <citation type="submission" date="2020-03" db="EMBL/GenBank/DDBJ databases">
        <title>A high-quality chromosome-level genome assembly of a woody plant with both climbing and erect habits, Rhamnella rubrinervis.</title>
        <authorList>
            <person name="Lu Z."/>
            <person name="Yang Y."/>
            <person name="Zhu X."/>
            <person name="Sun Y."/>
        </authorList>
    </citation>
    <scope>NUCLEOTIDE SEQUENCE</scope>
    <source>
        <strain evidence="4">BYM</strain>
        <tissue evidence="4">Leaf</tissue>
    </source>
</reference>
<keyword evidence="1" id="KW-0597">Phosphoprotein</keyword>
<dbReference type="Proteomes" id="UP000796880">
    <property type="component" value="Unassembled WGS sequence"/>
</dbReference>
<comment type="caution">
    <text evidence="4">The sequence shown here is derived from an EMBL/GenBank/DDBJ whole genome shotgun (WGS) entry which is preliminary data.</text>
</comment>
<dbReference type="PANTHER" id="PTHR43228">
    <property type="entry name" value="TWO-COMPONENT RESPONSE REGULATOR"/>
    <property type="match status" value="1"/>
</dbReference>
<accession>A0A8K0GT34</accession>
<organism evidence="4 5">
    <name type="scientific">Rhamnella rubrinervis</name>
    <dbReference type="NCBI Taxonomy" id="2594499"/>
    <lineage>
        <taxon>Eukaryota</taxon>
        <taxon>Viridiplantae</taxon>
        <taxon>Streptophyta</taxon>
        <taxon>Embryophyta</taxon>
        <taxon>Tracheophyta</taxon>
        <taxon>Spermatophyta</taxon>
        <taxon>Magnoliopsida</taxon>
        <taxon>eudicotyledons</taxon>
        <taxon>Gunneridae</taxon>
        <taxon>Pentapetalae</taxon>
        <taxon>rosids</taxon>
        <taxon>fabids</taxon>
        <taxon>Rosales</taxon>
        <taxon>Rhamnaceae</taxon>
        <taxon>rhamnoid group</taxon>
        <taxon>Rhamneae</taxon>
        <taxon>Rhamnella</taxon>
    </lineage>
</organism>
<dbReference type="InterPro" id="IPR052048">
    <property type="entry name" value="ST_Response_Regulator"/>
</dbReference>
<feature type="region of interest" description="Disordered" evidence="2">
    <location>
        <begin position="1"/>
        <end position="28"/>
    </location>
</feature>
<dbReference type="CDD" id="cd17546">
    <property type="entry name" value="REC_hyHK_CKI1_RcsC-like"/>
    <property type="match status" value="1"/>
</dbReference>
<evidence type="ECO:0000259" key="3">
    <source>
        <dbReference type="PROSITE" id="PS50110"/>
    </source>
</evidence>
<dbReference type="InterPro" id="IPR011006">
    <property type="entry name" value="CheY-like_superfamily"/>
</dbReference>
<dbReference type="Pfam" id="PF00072">
    <property type="entry name" value="Response_reg"/>
    <property type="match status" value="1"/>
</dbReference>
<proteinExistence type="predicted"/>
<keyword evidence="5" id="KW-1185">Reference proteome</keyword>
<name>A0A8K0GT34_9ROSA</name>
<evidence type="ECO:0000256" key="2">
    <source>
        <dbReference type="SAM" id="MobiDB-lite"/>
    </source>
</evidence>
<protein>
    <recommendedName>
        <fullName evidence="3">Response regulatory domain-containing protein</fullName>
    </recommendedName>
</protein>
<dbReference type="InterPro" id="IPR001789">
    <property type="entry name" value="Sig_transdc_resp-reg_receiver"/>
</dbReference>
<dbReference type="PROSITE" id="PS50110">
    <property type="entry name" value="RESPONSE_REGULATORY"/>
    <property type="match status" value="1"/>
</dbReference>
<evidence type="ECO:0000313" key="5">
    <source>
        <dbReference type="Proteomes" id="UP000796880"/>
    </source>
</evidence>
<sequence>MAHEIVSHTQTQEDDKRPGPSTRKGKGQPFMTWKKKLTALVVDEGITCRMLEKGFLSAYGVETEAVDTGPAAIQLMSSGSTFHLIFIDMHLTAMKSPETIRQLRGLGVSSRIVGISAVFTEKERHLFLEAGGDDYMEKPMHPDTFIPILQDLDNH</sequence>
<dbReference type="Gene3D" id="3.40.50.2300">
    <property type="match status" value="1"/>
</dbReference>
<dbReference type="AlphaFoldDB" id="A0A8K0GT34"/>
<dbReference type="OrthoDB" id="21225at2759"/>
<dbReference type="SMART" id="SM00448">
    <property type="entry name" value="REC"/>
    <property type="match status" value="1"/>
</dbReference>
<feature type="domain" description="Response regulatory" evidence="3">
    <location>
        <begin position="38"/>
        <end position="153"/>
    </location>
</feature>
<evidence type="ECO:0000256" key="1">
    <source>
        <dbReference type="PROSITE-ProRule" id="PRU00169"/>
    </source>
</evidence>
<dbReference type="PANTHER" id="PTHR43228:SF17">
    <property type="entry name" value="HISTIDINE KINASE RESPONSE REGULATOR AND TRANSCRIPTION FACTOR RR-A-TYPE FAMILY-RELATED"/>
    <property type="match status" value="1"/>
</dbReference>
<evidence type="ECO:0000313" key="4">
    <source>
        <dbReference type="EMBL" id="KAF3436033.1"/>
    </source>
</evidence>
<feature type="compositionally biased region" description="Basic and acidic residues" evidence="2">
    <location>
        <begin position="1"/>
        <end position="18"/>
    </location>
</feature>
<dbReference type="GO" id="GO:0000160">
    <property type="term" value="P:phosphorelay signal transduction system"/>
    <property type="evidence" value="ECO:0007669"/>
    <property type="project" value="InterPro"/>
</dbReference>
<feature type="modified residue" description="4-aspartylphosphate" evidence="1">
    <location>
        <position position="88"/>
    </location>
</feature>
<dbReference type="EMBL" id="VOIH02000010">
    <property type="protein sequence ID" value="KAF3436033.1"/>
    <property type="molecule type" value="Genomic_DNA"/>
</dbReference>
<dbReference type="SUPFAM" id="SSF52172">
    <property type="entry name" value="CheY-like"/>
    <property type="match status" value="1"/>
</dbReference>